<dbReference type="AlphaFoldDB" id="A0AAP0K0Y3"/>
<protein>
    <submittedName>
        <fullName evidence="1">Uncharacterized protein</fullName>
    </submittedName>
</protein>
<evidence type="ECO:0000313" key="2">
    <source>
        <dbReference type="Proteomes" id="UP001420932"/>
    </source>
</evidence>
<keyword evidence="2" id="KW-1185">Reference proteome</keyword>
<evidence type="ECO:0000313" key="1">
    <source>
        <dbReference type="EMBL" id="KAK9143414.1"/>
    </source>
</evidence>
<reference evidence="1 2" key="1">
    <citation type="submission" date="2024-01" db="EMBL/GenBank/DDBJ databases">
        <title>Genome assemblies of Stephania.</title>
        <authorList>
            <person name="Yang L."/>
        </authorList>
    </citation>
    <scope>NUCLEOTIDE SEQUENCE [LARGE SCALE GENOMIC DNA]</scope>
    <source>
        <strain evidence="1">YNDBR</strain>
        <tissue evidence="1">Leaf</tissue>
    </source>
</reference>
<name>A0AAP0K0Y3_9MAGN</name>
<accession>A0AAP0K0Y3</accession>
<gene>
    <name evidence="1" type="ORF">Syun_012814</name>
</gene>
<proteinExistence type="predicted"/>
<organism evidence="1 2">
    <name type="scientific">Stephania yunnanensis</name>
    <dbReference type="NCBI Taxonomy" id="152371"/>
    <lineage>
        <taxon>Eukaryota</taxon>
        <taxon>Viridiplantae</taxon>
        <taxon>Streptophyta</taxon>
        <taxon>Embryophyta</taxon>
        <taxon>Tracheophyta</taxon>
        <taxon>Spermatophyta</taxon>
        <taxon>Magnoliopsida</taxon>
        <taxon>Ranunculales</taxon>
        <taxon>Menispermaceae</taxon>
        <taxon>Menispermoideae</taxon>
        <taxon>Cissampelideae</taxon>
        <taxon>Stephania</taxon>
    </lineage>
</organism>
<dbReference type="EMBL" id="JBBNAF010000005">
    <property type="protein sequence ID" value="KAK9143414.1"/>
    <property type="molecule type" value="Genomic_DNA"/>
</dbReference>
<comment type="caution">
    <text evidence="1">The sequence shown here is derived from an EMBL/GenBank/DDBJ whole genome shotgun (WGS) entry which is preliminary data.</text>
</comment>
<sequence>MTLLWKEVDRMPNIWCLKFYGKHVRMTCLGNKGLIMLSLRSKQMNRLVTYDVLSKEWKKYQSAFAQMERGNNGLLVARLSIRHQSL</sequence>
<dbReference type="Proteomes" id="UP001420932">
    <property type="component" value="Unassembled WGS sequence"/>
</dbReference>